<evidence type="ECO:0000313" key="10">
    <source>
        <dbReference type="Proteomes" id="UP000558475"/>
    </source>
</evidence>
<dbReference type="InterPro" id="IPR002092">
    <property type="entry name" value="DNA-dir_Rpol_phage-type"/>
</dbReference>
<evidence type="ECO:0000313" key="9">
    <source>
        <dbReference type="EMBL" id="NKW09116.1"/>
    </source>
</evidence>
<evidence type="ECO:0000256" key="7">
    <source>
        <dbReference type="ARBA" id="ARBA00048552"/>
    </source>
</evidence>
<dbReference type="Pfam" id="PF00940">
    <property type="entry name" value="RNA_pol"/>
    <property type="match status" value="1"/>
</dbReference>
<comment type="catalytic activity">
    <reaction evidence="7">
        <text>RNA(n) + a ribonucleoside 5'-triphosphate = RNA(n+1) + diphosphate</text>
        <dbReference type="Rhea" id="RHEA:21248"/>
        <dbReference type="Rhea" id="RHEA-COMP:14527"/>
        <dbReference type="Rhea" id="RHEA-COMP:17342"/>
        <dbReference type="ChEBI" id="CHEBI:33019"/>
        <dbReference type="ChEBI" id="CHEBI:61557"/>
        <dbReference type="ChEBI" id="CHEBI:140395"/>
        <dbReference type="EC" id="2.7.7.6"/>
    </reaction>
</comment>
<comment type="caution">
    <text evidence="9">The sequence shown here is derived from an EMBL/GenBank/DDBJ whole genome shotgun (WGS) entry which is preliminary data.</text>
</comment>
<reference evidence="9 10" key="1">
    <citation type="submission" date="2020-04" db="EMBL/GenBank/DDBJ databases">
        <title>Whole genome sequencing of clinical and environmental type strains of Ochrobactrum.</title>
        <authorList>
            <person name="Dharne M."/>
        </authorList>
    </citation>
    <scope>NUCLEOTIDE SEQUENCE [LARGE SCALE GENOMIC DNA]</scope>
    <source>
        <strain evidence="9 10">DSM 13340</strain>
    </source>
</reference>
<evidence type="ECO:0000256" key="2">
    <source>
        <dbReference type="ARBA" id="ARBA00012418"/>
    </source>
</evidence>
<evidence type="ECO:0000256" key="3">
    <source>
        <dbReference type="ARBA" id="ARBA00022478"/>
    </source>
</evidence>
<sequence length="266" mass="29915">MGFYVRQFYGEKKGTRIDTNLDGQRIMLQNWHDTNTLDVDGQTRAVAPNFVHSLDASALMSCVNLLGPNGIECFTSIHDAYGSVAADMHTLASCLREAFILTYSEPVLKITASLVSQRLPERRRCRNRWPKARSTSRKSAMRITSLRELYAYTRNSHVLEKECALSNELSTRVDPTQLHMVSRDRVANVAHALLNGANHERAPEILAGVAVLFAVMAERSAVDPEELYHLGRRILFAPAPHHHKPNVQMEALRDFAGLRVRNQSVI</sequence>
<dbReference type="GO" id="GO:0003899">
    <property type="term" value="F:DNA-directed RNA polymerase activity"/>
    <property type="evidence" value="ECO:0007669"/>
    <property type="project" value="UniProtKB-EC"/>
</dbReference>
<evidence type="ECO:0000256" key="5">
    <source>
        <dbReference type="ARBA" id="ARBA00022695"/>
    </source>
</evidence>
<dbReference type="InterPro" id="IPR043502">
    <property type="entry name" value="DNA/RNA_pol_sf"/>
</dbReference>
<keyword evidence="4" id="KW-0808">Transferase</keyword>
<dbReference type="Proteomes" id="UP000558475">
    <property type="component" value="Unassembled WGS sequence"/>
</dbReference>
<dbReference type="InterPro" id="IPR046950">
    <property type="entry name" value="DNA-dir_Rpol_C_phage-type"/>
</dbReference>
<accession>A0A7X6FNL6</accession>
<dbReference type="Gene3D" id="3.30.70.370">
    <property type="match status" value="1"/>
</dbReference>
<dbReference type="GO" id="GO:0003677">
    <property type="term" value="F:DNA binding"/>
    <property type="evidence" value="ECO:0007669"/>
    <property type="project" value="InterPro"/>
</dbReference>
<evidence type="ECO:0000256" key="6">
    <source>
        <dbReference type="ARBA" id="ARBA00023163"/>
    </source>
</evidence>
<protein>
    <recommendedName>
        <fullName evidence="2">DNA-directed RNA polymerase</fullName>
        <ecNumber evidence="2">2.7.7.6</ecNumber>
    </recommendedName>
</protein>
<keyword evidence="5" id="KW-0548">Nucleotidyltransferase</keyword>
<dbReference type="EMBL" id="JAAXZB010000001">
    <property type="protein sequence ID" value="NKW09116.1"/>
    <property type="molecule type" value="Genomic_DNA"/>
</dbReference>
<name>A0A7X6FNL6_9HYPH</name>
<keyword evidence="6" id="KW-0804">Transcription</keyword>
<dbReference type="GO" id="GO:0006351">
    <property type="term" value="P:DNA-templated transcription"/>
    <property type="evidence" value="ECO:0007669"/>
    <property type="project" value="InterPro"/>
</dbReference>
<evidence type="ECO:0000256" key="4">
    <source>
        <dbReference type="ARBA" id="ARBA00022679"/>
    </source>
</evidence>
<comment type="similarity">
    <text evidence="1">Belongs to the phage and mitochondrial RNA polymerase family.</text>
</comment>
<keyword evidence="3" id="KW-0240">DNA-directed RNA polymerase</keyword>
<dbReference type="AlphaFoldDB" id="A0A7X6FNL6"/>
<dbReference type="PANTHER" id="PTHR10102:SF0">
    <property type="entry name" value="DNA-DIRECTED RNA POLYMERASE, MITOCHONDRIAL"/>
    <property type="match status" value="1"/>
</dbReference>
<dbReference type="EC" id="2.7.7.6" evidence="2"/>
<evidence type="ECO:0000256" key="1">
    <source>
        <dbReference type="ARBA" id="ARBA00009493"/>
    </source>
</evidence>
<evidence type="ECO:0000259" key="8">
    <source>
        <dbReference type="Pfam" id="PF00940"/>
    </source>
</evidence>
<proteinExistence type="inferred from homology"/>
<dbReference type="SUPFAM" id="SSF56672">
    <property type="entry name" value="DNA/RNA polymerases"/>
    <property type="match status" value="1"/>
</dbReference>
<dbReference type="PANTHER" id="PTHR10102">
    <property type="entry name" value="DNA-DIRECTED RNA POLYMERASE, MITOCHONDRIAL"/>
    <property type="match status" value="1"/>
</dbReference>
<gene>
    <name evidence="9" type="ORF">HGG76_02405</name>
</gene>
<organism evidence="9 10">
    <name type="scientific">Brucella tritici</name>
    <dbReference type="NCBI Taxonomy" id="94626"/>
    <lineage>
        <taxon>Bacteria</taxon>
        <taxon>Pseudomonadati</taxon>
        <taxon>Pseudomonadota</taxon>
        <taxon>Alphaproteobacteria</taxon>
        <taxon>Hyphomicrobiales</taxon>
        <taxon>Brucellaceae</taxon>
        <taxon>Brucella/Ochrobactrum group</taxon>
        <taxon>Brucella</taxon>
    </lineage>
</organism>
<dbReference type="GO" id="GO:0000428">
    <property type="term" value="C:DNA-directed RNA polymerase complex"/>
    <property type="evidence" value="ECO:0007669"/>
    <property type="project" value="UniProtKB-KW"/>
</dbReference>
<feature type="domain" description="DNA-directed RNA polymerase C-terminal" evidence="8">
    <location>
        <begin position="1"/>
        <end position="146"/>
    </location>
</feature>